<feature type="repeat" description="PPR" evidence="2">
    <location>
        <begin position="496"/>
        <end position="530"/>
    </location>
</feature>
<name>A0A6I9QAU3_ELAGV</name>
<keyword evidence="4" id="KW-1185">Reference proteome</keyword>
<dbReference type="GO" id="GO:0003723">
    <property type="term" value="F:RNA binding"/>
    <property type="evidence" value="ECO:0007669"/>
    <property type="project" value="InterPro"/>
</dbReference>
<feature type="repeat" description="PPR" evidence="2">
    <location>
        <begin position="394"/>
        <end position="428"/>
    </location>
</feature>
<protein>
    <submittedName>
        <fullName evidence="5">Pentatricopeptide repeat-containing protein At2g22070</fullName>
    </submittedName>
</protein>
<evidence type="ECO:0000256" key="1">
    <source>
        <dbReference type="ARBA" id="ARBA00022737"/>
    </source>
</evidence>
<dbReference type="PANTHER" id="PTHR47926:SF519">
    <property type="entry name" value="DYW DOMAIN-CONTAINING PROTEIN"/>
    <property type="match status" value="1"/>
</dbReference>
<gene>
    <name evidence="5" type="primary">LOC105033012</name>
</gene>
<evidence type="ECO:0000313" key="4">
    <source>
        <dbReference type="Proteomes" id="UP000504607"/>
    </source>
</evidence>
<dbReference type="PROSITE" id="PS51375">
    <property type="entry name" value="PPR"/>
    <property type="match status" value="7"/>
</dbReference>
<dbReference type="InterPro" id="IPR011990">
    <property type="entry name" value="TPR-like_helical_dom_sf"/>
</dbReference>
<dbReference type="GO" id="GO:0009451">
    <property type="term" value="P:RNA modification"/>
    <property type="evidence" value="ECO:0007669"/>
    <property type="project" value="InterPro"/>
</dbReference>
<dbReference type="Pfam" id="PF14432">
    <property type="entry name" value="DYW_deaminase"/>
    <property type="match status" value="1"/>
</dbReference>
<dbReference type="RefSeq" id="XP_010905935.1">
    <property type="nucleotide sequence ID" value="XM_010907633.3"/>
</dbReference>
<evidence type="ECO:0000256" key="2">
    <source>
        <dbReference type="PROSITE-ProRule" id="PRU00708"/>
    </source>
</evidence>
<dbReference type="Pfam" id="PF01535">
    <property type="entry name" value="PPR"/>
    <property type="match status" value="8"/>
</dbReference>
<dbReference type="Proteomes" id="UP000504607">
    <property type="component" value="Unplaced"/>
</dbReference>
<dbReference type="InterPro" id="IPR032867">
    <property type="entry name" value="DYW_dom"/>
</dbReference>
<feature type="domain" description="DYW" evidence="3">
    <location>
        <begin position="711"/>
        <end position="803"/>
    </location>
</feature>
<dbReference type="GO" id="GO:0008270">
    <property type="term" value="F:zinc ion binding"/>
    <property type="evidence" value="ECO:0007669"/>
    <property type="project" value="InterPro"/>
</dbReference>
<sequence length="803" mass="89187">MGSPAIALPLPLNLMPLNRPLIPPPPSSPADYFASLLQTCLRADNPFAGKSIHARVVKAGLLHISVYLTNNLINVYAKAGLFTDAHRLFDGMPLKNMFSWNSILSMYAKGGCINRACELFEKMPERDSVSWTSMIVGFNQMDQFEMAVRTFLNMVSVRTVPTQFTFTNIFSSCAALEALDIGRKVHSFVVKLGLGSCVPVANSLLNMYGKCGDADTAKVVFDRMRVRSVSSWNAMISLYAQLGRMDLAHALFEEMTERNMVSWNAIIAGYNQNSLDLEALEFFLWMMKEPSTTPDNFTLTSILSACANLGMLSVGKQIHARIIRTEMPCNGQVGNALISMYSKSGGVEIAQRIVEQTMTSDLNVISFTALLEGYVKLGDLEPARKIFDSMRYRDVVAWTAMIVGYVQNGLNSEAMELFRLMVGKGPKPNNYTLAAVLSVCSSLGSLNHGKELHCKAIRSREGLSVSVSNALITVYAKSGSITGARKVFDQIHQNKETISWTSMILGLAQHGLGEEAMSLFEEMVHIGVKPDHITYVGVISACTHAGLVEEGKRYFELMQSKHLIVPTMSHYACMIDLLARAGLLYEAQEFIKEMPVEPDAIAWGSLLAACKVHKNADVAKIAAEKLLAIDPENSGAYSALANVYSACGRWDEAAKIWKQMKDRGVKKEKGFSWVQIKDKVHVFGVEDSLHPQRDAIYEMAAQIWKEIKKAGFVPDTDSVLHDIDEELKEQLLSRHSEKLAIAFGLISTPEKTTLRIMKNLRVCNDCHSAIKFMSKVVGREIIVRDATRFHHFRDGFCSCKDYW</sequence>
<feature type="repeat" description="PPR" evidence="2">
    <location>
        <begin position="633"/>
        <end position="667"/>
    </location>
</feature>
<reference evidence="5" key="1">
    <citation type="submission" date="2025-08" db="UniProtKB">
        <authorList>
            <consortium name="RefSeq"/>
        </authorList>
    </citation>
    <scope>IDENTIFICATION</scope>
</reference>
<keyword evidence="1" id="KW-0677">Repeat</keyword>
<evidence type="ECO:0000313" key="5">
    <source>
        <dbReference type="RefSeq" id="XP_010905935.1"/>
    </source>
</evidence>
<dbReference type="OrthoDB" id="185373at2759"/>
<dbReference type="InterPro" id="IPR046960">
    <property type="entry name" value="PPR_At4g14850-like_plant"/>
</dbReference>
<accession>A0A6I9QAU3</accession>
<dbReference type="FunCoup" id="A0A6I9QAU3">
    <property type="interactions" value="47"/>
</dbReference>
<dbReference type="SUPFAM" id="SSF48452">
    <property type="entry name" value="TPR-like"/>
    <property type="match status" value="1"/>
</dbReference>
<dbReference type="Pfam" id="PF13812">
    <property type="entry name" value="PPR_3"/>
    <property type="match status" value="1"/>
</dbReference>
<feature type="repeat" description="PPR" evidence="2">
    <location>
        <begin position="228"/>
        <end position="262"/>
    </location>
</feature>
<evidence type="ECO:0000259" key="3">
    <source>
        <dbReference type="Pfam" id="PF14432"/>
    </source>
</evidence>
<dbReference type="InParanoid" id="A0A6I9QAU3"/>
<proteinExistence type="predicted"/>
<feature type="repeat" description="PPR" evidence="2">
    <location>
        <begin position="363"/>
        <end position="393"/>
    </location>
</feature>
<dbReference type="PANTHER" id="PTHR47926">
    <property type="entry name" value="PENTATRICOPEPTIDE REPEAT-CONTAINING PROTEIN"/>
    <property type="match status" value="1"/>
</dbReference>
<dbReference type="FunFam" id="1.25.40.10:FF:001311">
    <property type="entry name" value="Pentatricopeptide repeat-containing protein"/>
    <property type="match status" value="1"/>
</dbReference>
<organism evidence="4 5">
    <name type="scientific">Elaeis guineensis var. tenera</name>
    <name type="common">Oil palm</name>
    <dbReference type="NCBI Taxonomy" id="51953"/>
    <lineage>
        <taxon>Eukaryota</taxon>
        <taxon>Viridiplantae</taxon>
        <taxon>Streptophyta</taxon>
        <taxon>Embryophyta</taxon>
        <taxon>Tracheophyta</taxon>
        <taxon>Spermatophyta</taxon>
        <taxon>Magnoliopsida</taxon>
        <taxon>Liliopsida</taxon>
        <taxon>Arecaceae</taxon>
        <taxon>Arecoideae</taxon>
        <taxon>Cocoseae</taxon>
        <taxon>Elaeidinae</taxon>
        <taxon>Elaeis</taxon>
    </lineage>
</organism>
<feature type="repeat" description="PPR" evidence="2">
    <location>
        <begin position="531"/>
        <end position="565"/>
    </location>
</feature>
<dbReference type="Pfam" id="PF13041">
    <property type="entry name" value="PPR_2"/>
    <property type="match status" value="2"/>
</dbReference>
<dbReference type="KEGG" id="egu:105033012"/>
<dbReference type="Pfam" id="PF20431">
    <property type="entry name" value="E_motif"/>
    <property type="match status" value="1"/>
</dbReference>
<dbReference type="NCBIfam" id="TIGR00756">
    <property type="entry name" value="PPR"/>
    <property type="match status" value="9"/>
</dbReference>
<dbReference type="FunFam" id="1.25.40.10:FF:001162">
    <property type="entry name" value="Pentatricopeptide repeat-containing protein"/>
    <property type="match status" value="1"/>
</dbReference>
<dbReference type="GeneID" id="105033012"/>
<dbReference type="Gene3D" id="1.25.40.10">
    <property type="entry name" value="Tetratricopeptide repeat domain"/>
    <property type="match status" value="7"/>
</dbReference>
<dbReference type="AlphaFoldDB" id="A0A6I9QAU3"/>
<dbReference type="InterPro" id="IPR046848">
    <property type="entry name" value="E_motif"/>
</dbReference>
<dbReference type="InterPro" id="IPR002885">
    <property type="entry name" value="PPR_rpt"/>
</dbReference>
<feature type="repeat" description="PPR" evidence="2">
    <location>
        <begin position="96"/>
        <end position="130"/>
    </location>
</feature>
<dbReference type="FunFam" id="1.25.40.10:FF:000442">
    <property type="entry name" value="Pentatricopeptide repeat-containing protein At3g49710"/>
    <property type="match status" value="1"/>
</dbReference>